<evidence type="ECO:0000313" key="1">
    <source>
        <dbReference type="EMBL" id="TWT57738.1"/>
    </source>
</evidence>
<dbReference type="PANTHER" id="PTHR12526">
    <property type="entry name" value="GLYCOSYLTRANSFERASE"/>
    <property type="match status" value="1"/>
</dbReference>
<proteinExistence type="predicted"/>
<accession>A0A5C5X4T8</accession>
<keyword evidence="2" id="KW-1185">Reference proteome</keyword>
<dbReference type="Pfam" id="PF13692">
    <property type="entry name" value="Glyco_trans_1_4"/>
    <property type="match status" value="1"/>
</dbReference>
<keyword evidence="1" id="KW-0808">Transferase</keyword>
<dbReference type="GO" id="GO:0016740">
    <property type="term" value="F:transferase activity"/>
    <property type="evidence" value="ECO:0007669"/>
    <property type="project" value="UniProtKB-KW"/>
</dbReference>
<sequence>MRQPRLLFLVSGRNVPSTEYRILPFISGLRKAGFRCVVASGYPGKYDSNDFLGWRFSQKLKRLSFWSHLLRAKVFRPDIVVVERELFDNPTFDLEERFRRVGRHMVLDVDDAIFLRYPEKFAWLCRESDLVLAGNPNLVEYAQQYSSAVQLFPTVVDTKLYPLNHREPDDELPIVGWIGTDSNVAYLEQILPALCRSYERTPFRLRIVTGKESSVADLRKKSPFVEFRAWDSETATGEIARFSVGIMPLPDEEWARYKCGFKLLQYMAAGRAAIASPVGVNQEIIQHGENGFLASTETEWSNGLLRLLEDAQLRKRMGQAARKRVEEDFSVQSALPKLIDSFQKLLEQSKSG</sequence>
<dbReference type="OrthoDB" id="9815351at2"/>
<dbReference type="EMBL" id="SIHI01000001">
    <property type="protein sequence ID" value="TWT57738.1"/>
    <property type="molecule type" value="Genomic_DNA"/>
</dbReference>
<protein>
    <submittedName>
        <fullName evidence="1">Glycosyl transferases group 1</fullName>
    </submittedName>
</protein>
<dbReference type="SUPFAM" id="SSF53756">
    <property type="entry name" value="UDP-Glycosyltransferase/glycogen phosphorylase"/>
    <property type="match status" value="1"/>
</dbReference>
<dbReference type="RefSeq" id="WP_146507644.1">
    <property type="nucleotide sequence ID" value="NZ_SIHI01000001.1"/>
</dbReference>
<organism evidence="1 2">
    <name type="scientific">Thalassoglobus neptunius</name>
    <dbReference type="NCBI Taxonomy" id="1938619"/>
    <lineage>
        <taxon>Bacteria</taxon>
        <taxon>Pseudomonadati</taxon>
        <taxon>Planctomycetota</taxon>
        <taxon>Planctomycetia</taxon>
        <taxon>Planctomycetales</taxon>
        <taxon>Planctomycetaceae</taxon>
        <taxon>Thalassoglobus</taxon>
    </lineage>
</organism>
<comment type="caution">
    <text evidence="1">The sequence shown here is derived from an EMBL/GenBank/DDBJ whole genome shotgun (WGS) entry which is preliminary data.</text>
</comment>
<name>A0A5C5X4T8_9PLAN</name>
<dbReference type="CDD" id="cd03801">
    <property type="entry name" value="GT4_PimA-like"/>
    <property type="match status" value="1"/>
</dbReference>
<gene>
    <name evidence="1" type="ORF">KOR42_11040</name>
</gene>
<evidence type="ECO:0000313" key="2">
    <source>
        <dbReference type="Proteomes" id="UP000317243"/>
    </source>
</evidence>
<reference evidence="1 2" key="1">
    <citation type="submission" date="2019-02" db="EMBL/GenBank/DDBJ databases">
        <title>Deep-cultivation of Planctomycetes and their phenomic and genomic characterization uncovers novel biology.</title>
        <authorList>
            <person name="Wiegand S."/>
            <person name="Jogler M."/>
            <person name="Boedeker C."/>
            <person name="Pinto D."/>
            <person name="Vollmers J."/>
            <person name="Rivas-Marin E."/>
            <person name="Kohn T."/>
            <person name="Peeters S.H."/>
            <person name="Heuer A."/>
            <person name="Rast P."/>
            <person name="Oberbeckmann S."/>
            <person name="Bunk B."/>
            <person name="Jeske O."/>
            <person name="Meyerdierks A."/>
            <person name="Storesund J.E."/>
            <person name="Kallscheuer N."/>
            <person name="Luecker S."/>
            <person name="Lage O.M."/>
            <person name="Pohl T."/>
            <person name="Merkel B.J."/>
            <person name="Hornburger P."/>
            <person name="Mueller R.-W."/>
            <person name="Bruemmer F."/>
            <person name="Labrenz M."/>
            <person name="Spormann A.M."/>
            <person name="Op Den Camp H."/>
            <person name="Overmann J."/>
            <person name="Amann R."/>
            <person name="Jetten M.S.M."/>
            <person name="Mascher T."/>
            <person name="Medema M.H."/>
            <person name="Devos D.P."/>
            <person name="Kaster A.-K."/>
            <person name="Ovreas L."/>
            <person name="Rohde M."/>
            <person name="Galperin M.Y."/>
            <person name="Jogler C."/>
        </authorList>
    </citation>
    <scope>NUCLEOTIDE SEQUENCE [LARGE SCALE GENOMIC DNA]</scope>
    <source>
        <strain evidence="1 2">KOR42</strain>
    </source>
</reference>
<dbReference type="Gene3D" id="3.40.50.2000">
    <property type="entry name" value="Glycogen Phosphorylase B"/>
    <property type="match status" value="2"/>
</dbReference>
<dbReference type="AlphaFoldDB" id="A0A5C5X4T8"/>
<dbReference type="Proteomes" id="UP000317243">
    <property type="component" value="Unassembled WGS sequence"/>
</dbReference>